<sequence length="234" mass="26598">MADHLSSHEVGLAAPELDRIGRHLLEATDRGAVLVEYLLDSGHHIPVNKLAHLRQGLTSSVEYIPNARVPLLKYISRQHNISFDISVNNHLGVMKPNVLKWLSEIDDRFRDMVLVLKEWAKARDINDPKSGSLSSYTLCLLVIFHFQTCEPPILPPLRAIINERISDRGFVAAGWSNFSESQFEDVCSANIQRPFLASKFHELQSSANYNRRSQYLDIGVIEQQFENAVRLDRV</sequence>
<dbReference type="Gene3D" id="1.10.1410.10">
    <property type="match status" value="1"/>
</dbReference>
<evidence type="ECO:0000259" key="1">
    <source>
        <dbReference type="Pfam" id="PF22600"/>
    </source>
</evidence>
<dbReference type="SUPFAM" id="SSF81301">
    <property type="entry name" value="Nucleotidyltransferase"/>
    <property type="match status" value="1"/>
</dbReference>
<feature type="domain" description="Poly(A) RNA polymerase mitochondrial-like central palm" evidence="1">
    <location>
        <begin position="55"/>
        <end position="100"/>
    </location>
</feature>
<dbReference type="PANTHER" id="PTHR12271:SF123">
    <property type="entry name" value="PROTEIN HESO1"/>
    <property type="match status" value="1"/>
</dbReference>
<dbReference type="EMBL" id="JACMSC010000016">
    <property type="protein sequence ID" value="KAG6482050.1"/>
    <property type="molecule type" value="Genomic_DNA"/>
</dbReference>
<comment type="caution">
    <text evidence="2">The sequence shown here is derived from an EMBL/GenBank/DDBJ whole genome shotgun (WGS) entry which is preliminary data.</text>
</comment>
<gene>
    <name evidence="2" type="ORF">ZIOFF_058677</name>
</gene>
<reference evidence="2 3" key="1">
    <citation type="submission" date="2020-08" db="EMBL/GenBank/DDBJ databases">
        <title>Plant Genome Project.</title>
        <authorList>
            <person name="Zhang R.-G."/>
        </authorList>
    </citation>
    <scope>NUCLEOTIDE SEQUENCE [LARGE SCALE GENOMIC DNA]</scope>
    <source>
        <tissue evidence="2">Rhizome</tissue>
    </source>
</reference>
<protein>
    <recommendedName>
        <fullName evidence="1">Poly(A) RNA polymerase mitochondrial-like central palm domain-containing protein</fullName>
    </recommendedName>
</protein>
<proteinExistence type="predicted"/>
<keyword evidence="3" id="KW-1185">Reference proteome</keyword>
<name>A0A8J5F868_ZINOF</name>
<dbReference type="GO" id="GO:0050265">
    <property type="term" value="F:RNA uridylyltransferase activity"/>
    <property type="evidence" value="ECO:0007669"/>
    <property type="project" value="TreeGrafter"/>
</dbReference>
<dbReference type="Pfam" id="PF22600">
    <property type="entry name" value="MTPAP-like_central"/>
    <property type="match status" value="1"/>
</dbReference>
<accession>A0A8J5F868</accession>
<evidence type="ECO:0000313" key="3">
    <source>
        <dbReference type="Proteomes" id="UP000734854"/>
    </source>
</evidence>
<evidence type="ECO:0000313" key="2">
    <source>
        <dbReference type="EMBL" id="KAG6482050.1"/>
    </source>
</evidence>
<dbReference type="GO" id="GO:0031123">
    <property type="term" value="P:RNA 3'-end processing"/>
    <property type="evidence" value="ECO:0007669"/>
    <property type="project" value="TreeGrafter"/>
</dbReference>
<dbReference type="PANTHER" id="PTHR12271">
    <property type="entry name" value="POLY A POLYMERASE CID PAP -RELATED"/>
    <property type="match status" value="1"/>
</dbReference>
<dbReference type="Gene3D" id="3.30.460.10">
    <property type="entry name" value="Beta Polymerase, domain 2"/>
    <property type="match status" value="1"/>
</dbReference>
<dbReference type="InterPro" id="IPR043519">
    <property type="entry name" value="NT_sf"/>
</dbReference>
<dbReference type="Proteomes" id="UP000734854">
    <property type="component" value="Unassembled WGS sequence"/>
</dbReference>
<organism evidence="2 3">
    <name type="scientific">Zingiber officinale</name>
    <name type="common">Ginger</name>
    <name type="synonym">Amomum zingiber</name>
    <dbReference type="NCBI Taxonomy" id="94328"/>
    <lineage>
        <taxon>Eukaryota</taxon>
        <taxon>Viridiplantae</taxon>
        <taxon>Streptophyta</taxon>
        <taxon>Embryophyta</taxon>
        <taxon>Tracheophyta</taxon>
        <taxon>Spermatophyta</taxon>
        <taxon>Magnoliopsida</taxon>
        <taxon>Liliopsida</taxon>
        <taxon>Zingiberales</taxon>
        <taxon>Zingiberaceae</taxon>
        <taxon>Zingiber</taxon>
    </lineage>
</organism>
<dbReference type="AlphaFoldDB" id="A0A8J5F868"/>
<dbReference type="SUPFAM" id="SSF81631">
    <property type="entry name" value="PAP/OAS1 substrate-binding domain"/>
    <property type="match status" value="1"/>
</dbReference>
<dbReference type="InterPro" id="IPR054708">
    <property type="entry name" value="MTPAP-like_central"/>
</dbReference>